<dbReference type="Pfam" id="PF17283">
    <property type="entry name" value="Zn_ribbon_SprT"/>
    <property type="match status" value="1"/>
</dbReference>
<dbReference type="Proteomes" id="UP001597497">
    <property type="component" value="Unassembled WGS sequence"/>
</dbReference>
<comment type="caution">
    <text evidence="2">The sequence shown here is derived from an EMBL/GenBank/DDBJ whole genome shotgun (WGS) entry which is preliminary data.</text>
</comment>
<dbReference type="SMART" id="SM00731">
    <property type="entry name" value="SprT"/>
    <property type="match status" value="1"/>
</dbReference>
<dbReference type="InterPro" id="IPR035240">
    <property type="entry name" value="SprT_Zn_ribbon"/>
</dbReference>
<protein>
    <submittedName>
        <fullName evidence="2">SprT family protein</fullName>
    </submittedName>
</protein>
<organism evidence="2 3">
    <name type="scientific">Marinicrinis sediminis</name>
    <dbReference type="NCBI Taxonomy" id="1652465"/>
    <lineage>
        <taxon>Bacteria</taxon>
        <taxon>Bacillati</taxon>
        <taxon>Bacillota</taxon>
        <taxon>Bacilli</taxon>
        <taxon>Bacillales</taxon>
        <taxon>Paenibacillaceae</taxon>
    </lineage>
</organism>
<accession>A0ABW5R7P5</accession>
<evidence type="ECO:0000259" key="1">
    <source>
        <dbReference type="SMART" id="SM00731"/>
    </source>
</evidence>
<sequence length="156" mass="18611">MNNEQLQAWVEDISLKWFGLPFRHRATFNRRLTATGGRYFTHSHHIEISWKQYEVHGDGEVEKIIKHELCHYHLHLLKRGYRHRDPEFKEWLQKVGGTRYCRPVKPRQPAPMRYQYQCKGCGTSFYRRRKVNLLKYVCGGCNGKLKEIPLAKLPES</sequence>
<dbReference type="RefSeq" id="WP_379928221.1">
    <property type="nucleotide sequence ID" value="NZ_JBHUMM010000007.1"/>
</dbReference>
<feature type="domain" description="SprT-like" evidence="1">
    <location>
        <begin position="4"/>
        <end position="148"/>
    </location>
</feature>
<proteinExistence type="predicted"/>
<gene>
    <name evidence="2" type="ORF">ACFSUC_04120</name>
</gene>
<dbReference type="NCBIfam" id="NF003339">
    <property type="entry name" value="PRK04351.1"/>
    <property type="match status" value="1"/>
</dbReference>
<reference evidence="3" key="1">
    <citation type="journal article" date="2019" name="Int. J. Syst. Evol. Microbiol.">
        <title>The Global Catalogue of Microorganisms (GCM) 10K type strain sequencing project: providing services to taxonomists for standard genome sequencing and annotation.</title>
        <authorList>
            <consortium name="The Broad Institute Genomics Platform"/>
            <consortium name="The Broad Institute Genome Sequencing Center for Infectious Disease"/>
            <person name="Wu L."/>
            <person name="Ma J."/>
        </authorList>
    </citation>
    <scope>NUCLEOTIDE SEQUENCE [LARGE SCALE GENOMIC DNA]</scope>
    <source>
        <strain evidence="3">KCTC 33676</strain>
    </source>
</reference>
<evidence type="ECO:0000313" key="3">
    <source>
        <dbReference type="Proteomes" id="UP001597497"/>
    </source>
</evidence>
<dbReference type="InterPro" id="IPR006640">
    <property type="entry name" value="SprT-like_domain"/>
</dbReference>
<dbReference type="Pfam" id="PF10263">
    <property type="entry name" value="SprT-like"/>
    <property type="match status" value="1"/>
</dbReference>
<dbReference type="EMBL" id="JBHUMM010000007">
    <property type="protein sequence ID" value="MFD2670791.1"/>
    <property type="molecule type" value="Genomic_DNA"/>
</dbReference>
<keyword evidence="3" id="KW-1185">Reference proteome</keyword>
<evidence type="ECO:0000313" key="2">
    <source>
        <dbReference type="EMBL" id="MFD2670791.1"/>
    </source>
</evidence>
<name>A0ABW5R7P5_9BACL</name>